<comment type="caution">
    <text evidence="1">The sequence shown here is derived from an EMBL/GenBank/DDBJ whole genome shotgun (WGS) entry which is preliminary data.</text>
</comment>
<evidence type="ECO:0000313" key="2">
    <source>
        <dbReference type="Proteomes" id="UP000324222"/>
    </source>
</evidence>
<dbReference type="EMBL" id="VSRR010047674">
    <property type="protein sequence ID" value="MPC78134.1"/>
    <property type="molecule type" value="Genomic_DNA"/>
</dbReference>
<name>A0A5B7IBT8_PORTR</name>
<organism evidence="1 2">
    <name type="scientific">Portunus trituberculatus</name>
    <name type="common">Swimming crab</name>
    <name type="synonym">Neptunus trituberculatus</name>
    <dbReference type="NCBI Taxonomy" id="210409"/>
    <lineage>
        <taxon>Eukaryota</taxon>
        <taxon>Metazoa</taxon>
        <taxon>Ecdysozoa</taxon>
        <taxon>Arthropoda</taxon>
        <taxon>Crustacea</taxon>
        <taxon>Multicrustacea</taxon>
        <taxon>Malacostraca</taxon>
        <taxon>Eumalacostraca</taxon>
        <taxon>Eucarida</taxon>
        <taxon>Decapoda</taxon>
        <taxon>Pleocyemata</taxon>
        <taxon>Brachyura</taxon>
        <taxon>Eubrachyura</taxon>
        <taxon>Portunoidea</taxon>
        <taxon>Portunidae</taxon>
        <taxon>Portuninae</taxon>
        <taxon>Portunus</taxon>
    </lineage>
</organism>
<accession>A0A5B7IBT8</accession>
<gene>
    <name evidence="1" type="ORF">E2C01_072614</name>
</gene>
<keyword evidence="2" id="KW-1185">Reference proteome</keyword>
<proteinExistence type="predicted"/>
<sequence length="66" mass="7536">MLMDSANPAVYQRLPVSDSVLFSLEASKPSIDESQSRFSGPHFPTYYPPLLGEEETSYTRHRYEIP</sequence>
<protein>
    <submittedName>
        <fullName evidence="1">Uncharacterized protein</fullName>
    </submittedName>
</protein>
<dbReference type="AlphaFoldDB" id="A0A5B7IBT8"/>
<evidence type="ECO:0000313" key="1">
    <source>
        <dbReference type="EMBL" id="MPC78134.1"/>
    </source>
</evidence>
<dbReference type="Proteomes" id="UP000324222">
    <property type="component" value="Unassembled WGS sequence"/>
</dbReference>
<reference evidence="1 2" key="1">
    <citation type="submission" date="2019-05" db="EMBL/GenBank/DDBJ databases">
        <title>Another draft genome of Portunus trituberculatus and its Hox gene families provides insights of decapod evolution.</title>
        <authorList>
            <person name="Jeong J.-H."/>
            <person name="Song I."/>
            <person name="Kim S."/>
            <person name="Choi T."/>
            <person name="Kim D."/>
            <person name="Ryu S."/>
            <person name="Kim W."/>
        </authorList>
    </citation>
    <scope>NUCLEOTIDE SEQUENCE [LARGE SCALE GENOMIC DNA]</scope>
    <source>
        <tissue evidence="1">Muscle</tissue>
    </source>
</reference>